<dbReference type="InterPro" id="IPR046335">
    <property type="entry name" value="LacI/GalR-like_sensor"/>
</dbReference>
<comment type="caution">
    <text evidence="6">The sequence shown here is derived from an EMBL/GenBank/DDBJ whole genome shotgun (WGS) entry which is preliminary data.</text>
</comment>
<dbReference type="PANTHER" id="PTHR30146:SF109">
    <property type="entry name" value="HTH-TYPE TRANSCRIPTIONAL REGULATOR GALS"/>
    <property type="match status" value="1"/>
</dbReference>
<keyword evidence="2 6" id="KW-0238">DNA-binding</keyword>
<evidence type="ECO:0000256" key="2">
    <source>
        <dbReference type="ARBA" id="ARBA00023125"/>
    </source>
</evidence>
<dbReference type="CDD" id="cd01392">
    <property type="entry name" value="HTH_LacI"/>
    <property type="match status" value="1"/>
</dbReference>
<evidence type="ECO:0000313" key="6">
    <source>
        <dbReference type="EMBL" id="MRG60381.1"/>
    </source>
</evidence>
<dbReference type="PANTHER" id="PTHR30146">
    <property type="entry name" value="LACI-RELATED TRANSCRIPTIONAL REPRESSOR"/>
    <property type="match status" value="1"/>
</dbReference>
<dbReference type="EMBL" id="WJIF01000005">
    <property type="protein sequence ID" value="MRG60381.1"/>
    <property type="molecule type" value="Genomic_DNA"/>
</dbReference>
<reference evidence="6 7" key="1">
    <citation type="submission" date="2019-10" db="EMBL/GenBank/DDBJ databases">
        <authorList>
            <person name="Nie G."/>
            <person name="Ming H."/>
            <person name="Yi B."/>
        </authorList>
    </citation>
    <scope>NUCLEOTIDE SEQUENCE [LARGE SCALE GENOMIC DNA]</scope>
    <source>
        <strain evidence="6 7">CFH 90414</strain>
    </source>
</reference>
<dbReference type="PROSITE" id="PS00356">
    <property type="entry name" value="HTH_LACI_1"/>
    <property type="match status" value="1"/>
</dbReference>
<keyword evidence="1" id="KW-0805">Transcription regulation</keyword>
<dbReference type="Gene3D" id="1.10.260.40">
    <property type="entry name" value="lambda repressor-like DNA-binding domains"/>
    <property type="match status" value="1"/>
</dbReference>
<gene>
    <name evidence="6" type="ORF">GE115_10970</name>
</gene>
<dbReference type="Proteomes" id="UP000431080">
    <property type="component" value="Unassembled WGS sequence"/>
</dbReference>
<dbReference type="GO" id="GO:0000976">
    <property type="term" value="F:transcription cis-regulatory region binding"/>
    <property type="evidence" value="ECO:0007669"/>
    <property type="project" value="TreeGrafter"/>
</dbReference>
<evidence type="ECO:0000256" key="3">
    <source>
        <dbReference type="ARBA" id="ARBA00023163"/>
    </source>
</evidence>
<evidence type="ECO:0000256" key="1">
    <source>
        <dbReference type="ARBA" id="ARBA00023015"/>
    </source>
</evidence>
<dbReference type="SMART" id="SM00354">
    <property type="entry name" value="HTH_LACI"/>
    <property type="match status" value="1"/>
</dbReference>
<dbReference type="Pfam" id="PF00356">
    <property type="entry name" value="LacI"/>
    <property type="match status" value="1"/>
</dbReference>
<dbReference type="GO" id="GO:0003700">
    <property type="term" value="F:DNA-binding transcription factor activity"/>
    <property type="evidence" value="ECO:0007669"/>
    <property type="project" value="TreeGrafter"/>
</dbReference>
<evidence type="ECO:0000313" key="7">
    <source>
        <dbReference type="Proteomes" id="UP000431080"/>
    </source>
</evidence>
<accession>A0A6I2F7T9</accession>
<dbReference type="PROSITE" id="PS50932">
    <property type="entry name" value="HTH_LACI_2"/>
    <property type="match status" value="1"/>
</dbReference>
<evidence type="ECO:0000259" key="5">
    <source>
        <dbReference type="PROSITE" id="PS50932"/>
    </source>
</evidence>
<keyword evidence="7" id="KW-1185">Reference proteome</keyword>
<dbReference type="InterPro" id="IPR010982">
    <property type="entry name" value="Lambda_DNA-bd_dom_sf"/>
</dbReference>
<dbReference type="InterPro" id="IPR000843">
    <property type="entry name" value="HTH_LacI"/>
</dbReference>
<feature type="region of interest" description="Disordered" evidence="4">
    <location>
        <begin position="1"/>
        <end position="21"/>
    </location>
</feature>
<dbReference type="SUPFAM" id="SSF53822">
    <property type="entry name" value="Periplasmic binding protein-like I"/>
    <property type="match status" value="1"/>
</dbReference>
<protein>
    <submittedName>
        <fullName evidence="6">LacI family DNA-binding transcriptional regulator</fullName>
    </submittedName>
</protein>
<dbReference type="CDD" id="cd01574">
    <property type="entry name" value="PBP1_LacI"/>
    <property type="match status" value="1"/>
</dbReference>
<organism evidence="6 7">
    <name type="scientific">Agromyces agglutinans</name>
    <dbReference type="NCBI Taxonomy" id="2662258"/>
    <lineage>
        <taxon>Bacteria</taxon>
        <taxon>Bacillati</taxon>
        <taxon>Actinomycetota</taxon>
        <taxon>Actinomycetes</taxon>
        <taxon>Micrococcales</taxon>
        <taxon>Microbacteriaceae</taxon>
        <taxon>Agromyces</taxon>
    </lineage>
</organism>
<proteinExistence type="predicted"/>
<dbReference type="Gene3D" id="3.40.50.2300">
    <property type="match status" value="2"/>
</dbReference>
<sequence>MPRWSKRGIRSSYSGAGPVRGASLDVHVPVRQSDARAGLPVTPWAEMRHDGCMTRPHPDRPATIYDVAVAAGVSHQTVSRVLRGVGSIRPETRERVQAELARLKYRPNVGARELARARQRRIGVVGYETFESSTSKVLRGVDEVAERAGYTLDIVNVDPTGDVAEISAALESLNGTDVAGVLATSPTRNVREALEHVEFRMPVFFDVAGDQVAAHDDEPARSIAAGLVMSHLADLGHERVAFIAGPEHWDSATNREAVYRERMLALGREPMVIGRGDWSAASGYRAAQAFDPAEGATALFVANDRMALGALRALAERGIRVPEDVSVAGVDDIPEAAYFSPPLTTVHIDFTEGGHIAARSLISLIETPDASLPEYPASVLIARDSTARLG</sequence>
<dbReference type="InterPro" id="IPR028082">
    <property type="entry name" value="Peripla_BP_I"/>
</dbReference>
<name>A0A6I2F7T9_9MICO</name>
<keyword evidence="3" id="KW-0804">Transcription</keyword>
<evidence type="ECO:0000256" key="4">
    <source>
        <dbReference type="SAM" id="MobiDB-lite"/>
    </source>
</evidence>
<dbReference type="Pfam" id="PF13377">
    <property type="entry name" value="Peripla_BP_3"/>
    <property type="match status" value="1"/>
</dbReference>
<dbReference type="SUPFAM" id="SSF47413">
    <property type="entry name" value="lambda repressor-like DNA-binding domains"/>
    <property type="match status" value="1"/>
</dbReference>
<feature type="domain" description="HTH lacI-type" evidence="5">
    <location>
        <begin position="62"/>
        <end position="116"/>
    </location>
</feature>
<dbReference type="AlphaFoldDB" id="A0A6I2F7T9"/>